<evidence type="ECO:0000256" key="2">
    <source>
        <dbReference type="ARBA" id="ARBA00022692"/>
    </source>
</evidence>
<feature type="transmembrane region" description="Helical" evidence="5">
    <location>
        <begin position="124"/>
        <end position="148"/>
    </location>
</feature>
<dbReference type="InterPro" id="IPR011701">
    <property type="entry name" value="MFS"/>
</dbReference>
<dbReference type="Gene3D" id="1.20.1250.20">
    <property type="entry name" value="MFS general substrate transporter like domains"/>
    <property type="match status" value="1"/>
</dbReference>
<keyword evidence="7" id="KW-1185">Reference proteome</keyword>
<evidence type="ECO:0000256" key="4">
    <source>
        <dbReference type="ARBA" id="ARBA00023136"/>
    </source>
</evidence>
<feature type="transmembrane region" description="Helical" evidence="5">
    <location>
        <begin position="342"/>
        <end position="363"/>
    </location>
</feature>
<dbReference type="AlphaFoldDB" id="A0A5N6ZDU7"/>
<keyword evidence="4 5" id="KW-0472">Membrane</keyword>
<feature type="transmembrane region" description="Helical" evidence="5">
    <location>
        <begin position="469"/>
        <end position="491"/>
    </location>
</feature>
<dbReference type="GO" id="GO:0016020">
    <property type="term" value="C:membrane"/>
    <property type="evidence" value="ECO:0007669"/>
    <property type="project" value="UniProtKB-SubCell"/>
</dbReference>
<protein>
    <submittedName>
        <fullName evidence="6">Putative MFS transporter</fullName>
    </submittedName>
</protein>
<dbReference type="Pfam" id="PF07690">
    <property type="entry name" value="MFS_1"/>
    <property type="match status" value="1"/>
</dbReference>
<feature type="transmembrane region" description="Helical" evidence="5">
    <location>
        <begin position="384"/>
        <end position="408"/>
    </location>
</feature>
<evidence type="ECO:0000256" key="3">
    <source>
        <dbReference type="ARBA" id="ARBA00022989"/>
    </source>
</evidence>
<dbReference type="Proteomes" id="UP000327118">
    <property type="component" value="Unassembled WGS sequence"/>
</dbReference>
<evidence type="ECO:0000313" key="6">
    <source>
        <dbReference type="EMBL" id="KAE8354939.1"/>
    </source>
</evidence>
<evidence type="ECO:0000313" key="7">
    <source>
        <dbReference type="Proteomes" id="UP000327118"/>
    </source>
</evidence>
<feature type="transmembrane region" description="Helical" evidence="5">
    <location>
        <begin position="305"/>
        <end position="330"/>
    </location>
</feature>
<dbReference type="EMBL" id="ML739062">
    <property type="protein sequence ID" value="KAE8354939.1"/>
    <property type="molecule type" value="Genomic_DNA"/>
</dbReference>
<keyword evidence="3 5" id="KW-1133">Transmembrane helix</keyword>
<name>A0A5N6ZDU7_9EURO</name>
<proteinExistence type="predicted"/>
<feature type="transmembrane region" description="Helical" evidence="5">
    <location>
        <begin position="218"/>
        <end position="238"/>
    </location>
</feature>
<feature type="transmembrane region" description="Helical" evidence="5">
    <location>
        <begin position="154"/>
        <end position="178"/>
    </location>
</feature>
<feature type="transmembrane region" description="Helical" evidence="5">
    <location>
        <begin position="27"/>
        <end position="45"/>
    </location>
</feature>
<dbReference type="InterPro" id="IPR036259">
    <property type="entry name" value="MFS_trans_sf"/>
</dbReference>
<dbReference type="PANTHER" id="PTHR23507:SF31">
    <property type="entry name" value="TRANSPORTER, PUTATIVE (AFU_ORTHOLOGUE AFUA_2G14230)-RELATED"/>
    <property type="match status" value="1"/>
</dbReference>
<evidence type="ECO:0000256" key="1">
    <source>
        <dbReference type="ARBA" id="ARBA00004141"/>
    </source>
</evidence>
<dbReference type="OrthoDB" id="194139at2759"/>
<dbReference type="CDD" id="cd06174">
    <property type="entry name" value="MFS"/>
    <property type="match status" value="1"/>
</dbReference>
<keyword evidence="2 5" id="KW-0812">Transmembrane</keyword>
<reference evidence="7" key="1">
    <citation type="submission" date="2019-04" db="EMBL/GenBank/DDBJ databases">
        <title>Friends and foes A comparative genomics studyof 23 Aspergillus species from section Flavi.</title>
        <authorList>
            <consortium name="DOE Joint Genome Institute"/>
            <person name="Kjaerbolling I."/>
            <person name="Vesth T."/>
            <person name="Frisvad J.C."/>
            <person name="Nybo J.L."/>
            <person name="Theobald S."/>
            <person name="Kildgaard S."/>
            <person name="Isbrandt T."/>
            <person name="Kuo A."/>
            <person name="Sato A."/>
            <person name="Lyhne E.K."/>
            <person name="Kogle M.E."/>
            <person name="Wiebenga A."/>
            <person name="Kun R.S."/>
            <person name="Lubbers R.J."/>
            <person name="Makela M.R."/>
            <person name="Barry K."/>
            <person name="Chovatia M."/>
            <person name="Clum A."/>
            <person name="Daum C."/>
            <person name="Haridas S."/>
            <person name="He G."/>
            <person name="LaButti K."/>
            <person name="Lipzen A."/>
            <person name="Mondo S."/>
            <person name="Riley R."/>
            <person name="Salamov A."/>
            <person name="Simmons B.A."/>
            <person name="Magnuson J.K."/>
            <person name="Henrissat B."/>
            <person name="Mortensen U.H."/>
            <person name="Larsen T.O."/>
            <person name="Devries R.P."/>
            <person name="Grigoriev I.V."/>
            <person name="Machida M."/>
            <person name="Baker S.E."/>
            <person name="Andersen M.R."/>
        </authorList>
    </citation>
    <scope>NUCLEOTIDE SEQUENCE [LARGE SCALE GENOMIC DNA]</scope>
    <source>
        <strain evidence="7">CBS 553.77</strain>
    </source>
</reference>
<accession>A0A5N6ZDU7</accession>
<dbReference type="GO" id="GO:0022857">
    <property type="term" value="F:transmembrane transporter activity"/>
    <property type="evidence" value="ECO:0007669"/>
    <property type="project" value="InterPro"/>
</dbReference>
<organism evidence="6 7">
    <name type="scientific">Aspergillus coremiiformis</name>
    <dbReference type="NCBI Taxonomy" id="138285"/>
    <lineage>
        <taxon>Eukaryota</taxon>
        <taxon>Fungi</taxon>
        <taxon>Dikarya</taxon>
        <taxon>Ascomycota</taxon>
        <taxon>Pezizomycotina</taxon>
        <taxon>Eurotiomycetes</taxon>
        <taxon>Eurotiomycetidae</taxon>
        <taxon>Eurotiales</taxon>
        <taxon>Aspergillaceae</taxon>
        <taxon>Aspergillus</taxon>
        <taxon>Aspergillus subgen. Circumdati</taxon>
    </lineage>
</organism>
<feature type="transmembrane region" description="Helical" evidence="5">
    <location>
        <begin position="190"/>
        <end position="212"/>
    </location>
</feature>
<dbReference type="PANTHER" id="PTHR23507">
    <property type="entry name" value="ZGC:174356"/>
    <property type="match status" value="1"/>
</dbReference>
<comment type="subcellular location">
    <subcellularLocation>
        <location evidence="1">Membrane</location>
        <topology evidence="1">Multi-pass membrane protein</topology>
    </subcellularLocation>
</comment>
<gene>
    <name evidence="6" type="ORF">BDV28DRAFT_146643</name>
</gene>
<dbReference type="SUPFAM" id="SSF103473">
    <property type="entry name" value="MFS general substrate transporter"/>
    <property type="match status" value="1"/>
</dbReference>
<sequence length="499" mass="55044">MSHLEDQASSPLLDESGRFPKRNRNRLIITLVVILLAFETGGYMIPGPMTRIIESIACRKYWAVHDPSQIPANGQVAEKLCKIPAVQTEVTTVKGYSDFWEELCSTLFAIPYSLLADRYGRKTLICLTIPGFILNGIITNSVLWFSNILPLRGIWFAALAWAVGGGPTMAMAIVWTMIADVTTNSQRAIIFSRVGVLSMAVSFLSRAISSGLMTVQPWIPMLIGCGLVLVALSLILSLPETLGDSPDEISPVDSDVEMPHSEASSSGEPSFDDMHFIPKSSWWIALHDRCRQMMSPFSFIFHRRVLLLLSTFLIYHFNGSSTFFLVQYISTRFAWPLARANFLISFQPAITIPVFLFLIPYLSKWHLHHLSPATRDLYLARMSILVLTLGTLGISLAPSMIILIPSVFLQAAGSGLLFISRSLITGLVSQDETARLYTVIQVLQSIGSMTGNLSLTNLLPLGLAMGGGWIGLAWMVNTLLFSILGISLGMFRLPPVSER</sequence>
<evidence type="ECO:0000256" key="5">
    <source>
        <dbReference type="SAM" id="Phobius"/>
    </source>
</evidence>